<gene>
    <name evidence="2" type="ORF">IWX90DRAFT_419333</name>
</gene>
<dbReference type="PANTHER" id="PTHR36195">
    <property type="entry name" value="DOMAIN PROTEIN, PUTATIVE (AFU_ORTHOLOGUE AFUA_5G01990)-RELATED-RELATED"/>
    <property type="match status" value="1"/>
</dbReference>
<feature type="chain" id="PRO_5046262581" evidence="1">
    <location>
        <begin position="21"/>
        <end position="211"/>
    </location>
</feature>
<name>A0ABR1XF41_9PEZI</name>
<evidence type="ECO:0000256" key="1">
    <source>
        <dbReference type="SAM" id="SignalP"/>
    </source>
</evidence>
<comment type="caution">
    <text evidence="2">The sequence shown here is derived from an EMBL/GenBank/DDBJ whole genome shotgun (WGS) entry which is preliminary data.</text>
</comment>
<dbReference type="EMBL" id="JBBWUH010000017">
    <property type="protein sequence ID" value="KAK8151480.1"/>
    <property type="molecule type" value="Genomic_DNA"/>
</dbReference>
<organism evidence="2 3">
    <name type="scientific">Phyllosticta citrichinensis</name>
    <dbReference type="NCBI Taxonomy" id="1130410"/>
    <lineage>
        <taxon>Eukaryota</taxon>
        <taxon>Fungi</taxon>
        <taxon>Dikarya</taxon>
        <taxon>Ascomycota</taxon>
        <taxon>Pezizomycotina</taxon>
        <taxon>Dothideomycetes</taxon>
        <taxon>Dothideomycetes incertae sedis</taxon>
        <taxon>Botryosphaeriales</taxon>
        <taxon>Phyllostictaceae</taxon>
        <taxon>Phyllosticta</taxon>
    </lineage>
</organism>
<evidence type="ECO:0000313" key="3">
    <source>
        <dbReference type="Proteomes" id="UP001456524"/>
    </source>
</evidence>
<dbReference type="PANTHER" id="PTHR36195:SF4">
    <property type="entry name" value="DOMAIN PROTEIN, PUTATIVE (AFU_ORTHOLOGUE AFUA_5G01990)-RELATED"/>
    <property type="match status" value="1"/>
</dbReference>
<dbReference type="Pfam" id="PF04681">
    <property type="entry name" value="Bys1"/>
    <property type="match status" value="1"/>
</dbReference>
<keyword evidence="3" id="KW-1185">Reference proteome</keyword>
<sequence>MKSFLPYCAVALIATISTVADQALEPILGKTVGYSKVLNHCNYSVTVWLSGDLEEEQQMKQILKPLEGEFAHPYMTKNESAGMSIKIRRNDRNSEFKGQRAPLTQLEYRAAYSGNSKTFYDMSRWTGSQDLHPENCPFWQDGFVLDVENPNCRGIPCFPGSKMCSNVYYLPNDDELDAAGGKLLHDCEERNWLRLQSECCIAKGWVSHHPY</sequence>
<accession>A0ABR1XF41</accession>
<protein>
    <submittedName>
        <fullName evidence="2">Uncharacterized protein</fullName>
    </submittedName>
</protein>
<proteinExistence type="predicted"/>
<keyword evidence="1" id="KW-0732">Signal</keyword>
<evidence type="ECO:0000313" key="2">
    <source>
        <dbReference type="EMBL" id="KAK8151480.1"/>
    </source>
</evidence>
<dbReference type="Proteomes" id="UP001456524">
    <property type="component" value="Unassembled WGS sequence"/>
</dbReference>
<reference evidence="2 3" key="1">
    <citation type="journal article" date="2022" name="G3 (Bethesda)">
        <title>Enemy or ally: a genomic approach to elucidate the lifestyle of Phyllosticta citrichinaensis.</title>
        <authorList>
            <person name="Buijs V.A."/>
            <person name="Groenewald J.Z."/>
            <person name="Haridas S."/>
            <person name="LaButti K.M."/>
            <person name="Lipzen A."/>
            <person name="Martin F.M."/>
            <person name="Barry K."/>
            <person name="Grigoriev I.V."/>
            <person name="Crous P.W."/>
            <person name="Seidl M.F."/>
        </authorList>
    </citation>
    <scope>NUCLEOTIDE SEQUENCE [LARGE SCALE GENOMIC DNA]</scope>
    <source>
        <strain evidence="2 3">CBS 129764</strain>
    </source>
</reference>
<feature type="signal peptide" evidence="1">
    <location>
        <begin position="1"/>
        <end position="20"/>
    </location>
</feature>
<dbReference type="InterPro" id="IPR006771">
    <property type="entry name" value="CetA-like"/>
</dbReference>